<accession>A0A8J8PAD7</accession>
<evidence type="ECO:0000313" key="3">
    <source>
        <dbReference type="Proteomes" id="UP000705823"/>
    </source>
</evidence>
<evidence type="ECO:0008006" key="4">
    <source>
        <dbReference type="Google" id="ProtNLM"/>
    </source>
</evidence>
<protein>
    <recommendedName>
        <fullName evidence="4">UDP:flavonoid glycosyltransferase YjiC, YdhE family</fullName>
    </recommendedName>
</protein>
<reference evidence="2" key="1">
    <citation type="submission" date="2019-02" db="EMBL/GenBank/DDBJ databases">
        <title>Halonotius sp. a new haloarchaeum isolated from saline soil.</title>
        <authorList>
            <person name="Duran-Viseras A."/>
            <person name="Sanchez-Porro C."/>
            <person name="Ventosa A."/>
        </authorList>
    </citation>
    <scope>NUCLEOTIDE SEQUENCE</scope>
    <source>
        <strain evidence="2">F15B</strain>
    </source>
</reference>
<name>A0A8J8PAD7_9EURY</name>
<dbReference type="Proteomes" id="UP000705823">
    <property type="component" value="Unassembled WGS sequence"/>
</dbReference>
<keyword evidence="3" id="KW-1185">Reference proteome</keyword>
<evidence type="ECO:0000256" key="1">
    <source>
        <dbReference type="ARBA" id="ARBA00006962"/>
    </source>
</evidence>
<dbReference type="OrthoDB" id="46222at2157"/>
<dbReference type="RefSeq" id="WP_142978178.1">
    <property type="nucleotide sequence ID" value="NZ_RKLU01000001.1"/>
</dbReference>
<dbReference type="PANTHER" id="PTHR21015:SF22">
    <property type="entry name" value="GLYCOSYLTRANSFERASE"/>
    <property type="match status" value="1"/>
</dbReference>
<comment type="similarity">
    <text evidence="1">Belongs to the glycosyltransferase 28 family.</text>
</comment>
<proteinExistence type="inferred from homology"/>
<evidence type="ECO:0000313" key="2">
    <source>
        <dbReference type="EMBL" id="TQQ83272.1"/>
    </source>
</evidence>
<dbReference type="PANTHER" id="PTHR21015">
    <property type="entry name" value="UDP-N-ACETYLGLUCOSAMINE--N-ACETYLMURAMYL-(PENTAPEPTIDE) PYROPHOSPHORYL-UNDECAPRENOL N-ACETYLGLUCOSAMINE TRANSFERASE 1"/>
    <property type="match status" value="1"/>
</dbReference>
<comment type="caution">
    <text evidence="2">The sequence shown here is derived from an EMBL/GenBank/DDBJ whole genome shotgun (WGS) entry which is preliminary data.</text>
</comment>
<sequence>MSTANRMIDNVAIVYWCDGAGHAARSIPVAKEFESRGIEVSIAGGGPGGRFVDLNGFDQPEFTTVTVEGDTPRAFLEHTLFDLVPSSVRRFREVTAWLREEEPDVLITDDVFAGLAAARLGIDFYRIDHLTTDLFGSIWGPPLAFYNQVSLQFAEGIIVTSLWPDDPAPEGTTRVGPLAQEGDPDEAVEPYDVLLNPGSHGDNFAELRDRLEAKGYDVRTVGDDNWETKPTMTPYTAAADVVVCTGFSSIADTVVAGTPCVIYPFLPFQKALAERAEAKHLPGISMATTVERVIDRVEEYCGSDVAPDYENGAPAFVDTVLDEMDEAADS</sequence>
<dbReference type="Gene3D" id="3.40.50.2000">
    <property type="entry name" value="Glycogen Phosphorylase B"/>
    <property type="match status" value="1"/>
</dbReference>
<gene>
    <name evidence="2" type="ORF">EGH24_00250</name>
</gene>
<organism evidence="2 3">
    <name type="scientific">Halonotius terrestris</name>
    <dbReference type="NCBI Taxonomy" id="2487750"/>
    <lineage>
        <taxon>Archaea</taxon>
        <taxon>Methanobacteriati</taxon>
        <taxon>Methanobacteriota</taxon>
        <taxon>Stenosarchaea group</taxon>
        <taxon>Halobacteria</taxon>
        <taxon>Halobacteriales</taxon>
        <taxon>Haloferacaceae</taxon>
        <taxon>Halonotius</taxon>
    </lineage>
</organism>
<dbReference type="SUPFAM" id="SSF53756">
    <property type="entry name" value="UDP-Glycosyltransferase/glycogen phosphorylase"/>
    <property type="match status" value="1"/>
</dbReference>
<dbReference type="GO" id="GO:0016757">
    <property type="term" value="F:glycosyltransferase activity"/>
    <property type="evidence" value="ECO:0007669"/>
    <property type="project" value="TreeGrafter"/>
</dbReference>
<dbReference type="AlphaFoldDB" id="A0A8J8PAD7"/>
<dbReference type="EMBL" id="RKLU01000001">
    <property type="protein sequence ID" value="TQQ83272.1"/>
    <property type="molecule type" value="Genomic_DNA"/>
</dbReference>